<keyword evidence="1" id="KW-1133">Transmembrane helix</keyword>
<protein>
    <submittedName>
        <fullName evidence="2">ABC-2 family transporter protein</fullName>
    </submittedName>
</protein>
<dbReference type="EMBL" id="CP127294">
    <property type="protein sequence ID" value="WIX80140.1"/>
    <property type="molecule type" value="Genomic_DNA"/>
</dbReference>
<evidence type="ECO:0000313" key="3">
    <source>
        <dbReference type="Proteomes" id="UP001236014"/>
    </source>
</evidence>
<feature type="transmembrane region" description="Helical" evidence="1">
    <location>
        <begin position="166"/>
        <end position="186"/>
    </location>
</feature>
<dbReference type="InterPro" id="IPR010390">
    <property type="entry name" value="ABC-2_transporter-like"/>
</dbReference>
<sequence length="251" mass="26982">MRTGRLLALAVRRQFLEWAGTWWFTASLVVNYAIGPLIGLVVWSAVLPGDARIVRYFVALVAVHLLTASFEDYTFAESVYDGKISARLLEPQPVVLGPAGENLAIRLWLALFGLPLTVVVALVTGATYRWQDVLLALPSLVLAAVLRFLWTWLLALAAFWTERVHAIVALGNILVFLLGGIAAPLADLPASWQSVASLLPFHAMLGLPADIASGTLPASGVALQAGWCVVFALAAVVVWRSGVRRYTAVGA</sequence>
<evidence type="ECO:0000313" key="2">
    <source>
        <dbReference type="EMBL" id="WIX80140.1"/>
    </source>
</evidence>
<reference evidence="2 3" key="1">
    <citation type="submission" date="2023-06" db="EMBL/GenBank/DDBJ databases">
        <authorList>
            <person name="Oyuntsetseg B."/>
            <person name="Kim S.B."/>
        </authorList>
    </citation>
    <scope>NUCLEOTIDE SEQUENCE [LARGE SCALE GENOMIC DNA]</scope>
    <source>
        <strain evidence="2 3">2-15</strain>
    </source>
</reference>
<gene>
    <name evidence="2" type="ORF">QRX50_04945</name>
</gene>
<dbReference type="KEGG" id="acab:QRX50_04945"/>
<feature type="transmembrane region" description="Helical" evidence="1">
    <location>
        <begin position="105"/>
        <end position="128"/>
    </location>
</feature>
<dbReference type="Pfam" id="PF06182">
    <property type="entry name" value="ABC2_membrane_6"/>
    <property type="match status" value="1"/>
</dbReference>
<dbReference type="Proteomes" id="UP001236014">
    <property type="component" value="Chromosome"/>
</dbReference>
<feature type="transmembrane region" description="Helical" evidence="1">
    <location>
        <begin position="140"/>
        <end position="160"/>
    </location>
</feature>
<dbReference type="PANTHER" id="PTHR36832:SF1">
    <property type="entry name" value="SLR1174 PROTEIN"/>
    <property type="match status" value="1"/>
</dbReference>
<keyword evidence="3" id="KW-1185">Reference proteome</keyword>
<dbReference type="RefSeq" id="WP_285970779.1">
    <property type="nucleotide sequence ID" value="NZ_CP127294.1"/>
</dbReference>
<keyword evidence="1" id="KW-0472">Membrane</keyword>
<keyword evidence="1" id="KW-0812">Transmembrane</keyword>
<name>A0A9Y2MT06_9PSEU</name>
<proteinExistence type="predicted"/>
<evidence type="ECO:0000256" key="1">
    <source>
        <dbReference type="SAM" id="Phobius"/>
    </source>
</evidence>
<feature type="transmembrane region" description="Helical" evidence="1">
    <location>
        <begin position="53"/>
        <end position="70"/>
    </location>
</feature>
<organism evidence="2 3">
    <name type="scientific">Amycolatopsis carbonis</name>
    <dbReference type="NCBI Taxonomy" id="715471"/>
    <lineage>
        <taxon>Bacteria</taxon>
        <taxon>Bacillati</taxon>
        <taxon>Actinomycetota</taxon>
        <taxon>Actinomycetes</taxon>
        <taxon>Pseudonocardiales</taxon>
        <taxon>Pseudonocardiaceae</taxon>
        <taxon>Amycolatopsis</taxon>
    </lineage>
</organism>
<accession>A0A9Y2MT06</accession>
<dbReference type="AlphaFoldDB" id="A0A9Y2MT06"/>
<feature type="transmembrane region" description="Helical" evidence="1">
    <location>
        <begin position="20"/>
        <end position="46"/>
    </location>
</feature>
<dbReference type="PANTHER" id="PTHR36832">
    <property type="entry name" value="SLR1174 PROTEIN-RELATED"/>
    <property type="match status" value="1"/>
</dbReference>
<feature type="transmembrane region" description="Helical" evidence="1">
    <location>
        <begin position="222"/>
        <end position="239"/>
    </location>
</feature>